<dbReference type="Proteomes" id="UP000310039">
    <property type="component" value="Unassembled WGS sequence"/>
</dbReference>
<dbReference type="InterPro" id="IPR027974">
    <property type="entry name" value="DUF4470"/>
</dbReference>
<gene>
    <name evidence="4" type="ORF">D6C84_04442</name>
</gene>
<dbReference type="SUPFAM" id="SSF48452">
    <property type="entry name" value="TPR-like"/>
    <property type="match status" value="1"/>
</dbReference>
<dbReference type="InterPro" id="IPR011990">
    <property type="entry name" value="TPR-like_helical_dom_sf"/>
</dbReference>
<dbReference type="Gene3D" id="1.25.40.10">
    <property type="entry name" value="Tetratricopeptide repeat domain"/>
    <property type="match status" value="1"/>
</dbReference>
<name>A0A4S9XV67_AURPU</name>
<dbReference type="EMBL" id="QZBT01000050">
    <property type="protein sequence ID" value="THZ84052.1"/>
    <property type="molecule type" value="Genomic_DNA"/>
</dbReference>
<feature type="compositionally biased region" description="Acidic residues" evidence="2">
    <location>
        <begin position="88"/>
        <end position="100"/>
    </location>
</feature>
<evidence type="ECO:0000313" key="5">
    <source>
        <dbReference type="Proteomes" id="UP000310039"/>
    </source>
</evidence>
<feature type="region of interest" description="Disordered" evidence="2">
    <location>
        <begin position="1241"/>
        <end position="1264"/>
    </location>
</feature>
<feature type="compositionally biased region" description="Polar residues" evidence="2">
    <location>
        <begin position="1070"/>
        <end position="1089"/>
    </location>
</feature>
<feature type="region of interest" description="Disordered" evidence="2">
    <location>
        <begin position="1"/>
        <end position="181"/>
    </location>
</feature>
<comment type="caution">
    <text evidence="4">The sequence shown here is derived from an EMBL/GenBank/DDBJ whole genome shotgun (WGS) entry which is preliminary data.</text>
</comment>
<feature type="compositionally biased region" description="Low complexity" evidence="2">
    <location>
        <begin position="17"/>
        <end position="30"/>
    </location>
</feature>
<protein>
    <recommendedName>
        <fullName evidence="3">DUF4470 domain-containing protein</fullName>
    </recommendedName>
</protein>
<feature type="repeat" description="TPR" evidence="1">
    <location>
        <begin position="175"/>
        <end position="208"/>
    </location>
</feature>
<evidence type="ECO:0000313" key="4">
    <source>
        <dbReference type="EMBL" id="THZ84052.1"/>
    </source>
</evidence>
<feature type="compositionally biased region" description="Low complexity" evidence="2">
    <location>
        <begin position="134"/>
        <end position="144"/>
    </location>
</feature>
<dbReference type="SMART" id="SM00028">
    <property type="entry name" value="TPR"/>
    <property type="match status" value="2"/>
</dbReference>
<dbReference type="PROSITE" id="PS50005">
    <property type="entry name" value="TPR"/>
    <property type="match status" value="1"/>
</dbReference>
<sequence>MGSSSDSEWETDDSEPRASTSRNNTRRTNAPGQRNLPPFDIRDMSPFGDSALGDFMYGMEANGFGSMLRNNGVPPMGFDPRDFFGSDDYYENSTDDDEFPNEQGSSGDGGSSEDNRPPANEVPADNGDSDDDSSSGISGKKSIGPYTSASGSAPKDTKQTESASTPIASTAEEKSTQARNRGNDLYRKGLFDDATKAYFEALSLTPNDPAPLSNLSAVQFELGNYSGSEVYAEKALKLLEDEEDTNVKKQKLFVRLAKAKILTSKDAAFVATKVDSSVEKDKILKSMAMNIASKKSSSWSKILDELSIYRPSLEAEGEYYAVGHDPPNPELDSKMISSKGDLSWMFAGIGDARNFFATLIHLDKAEHDKKIKRKFHFSLLDLKAAAMAKVLVLLHLLNQIGDRGALTCLAYVFGSIIMPAFAYDKLQQTVTALVDKLQAGSPVADWIYISEAQRAPLLRQLRSWQQYLDGKYDTATFRQHGLLQASQGKMGRYSTHGAEDHVPPFCERDDVIFWTYGIVMPQGELAAKHEKQLLQLIEGQKLSPRGPPLPDRKITDYIDRNWKPNVTLVDIDWEAKRQKRDSKDPPDFTFNPPELAYVMFACQEFLLFCPDEQHAKIFGLSNLLEYFELFFRSTMLALKELRSRLCVEIVVGEMNDCLERIHHDTWSTRGQKQGKFDPQQFPKLYNRVHMSNIPDYVGGALSTFLFGVPLLQREKSSALNSCVLLNTPAFNNHEDYLAEYTLLTGLNSVERHFGVELRKDSSSLNGWGRPGVVLHDYTMWTVRSQGPPKKLPANERMSRAAVEKYLQAHLLKICLPYPRPKLSAHQAVRAPLNLTVLFRLISHLQSLGYPAHWFSDILGQMLQGTVLTTARAPRQLVATVGAAKKLYSSMNISVKPWLAELTTLSSIWRGLLPFGLLCEDGLVPDIGRVSKYSLKFPTPSDDMLNRPHFTVVFWNTSLGAVPTSLRWLLLDDEEGDRSRKAIKIREEGIHILTTFQWSSDTTTASFWLQSDVVMAMQKGDWKAYIWRFDTWQPVTSGVSVRDHIRKLANWNGENISDKNDEEELPIRSASKASTKTANMSSSTQETTPTPIVRDKQTPTIPAHISNDVDRKLVREFQITLMRLVAAADEDVKEPGLPNSVKRVRQAYVRAIAEYRKRTDPSFTPAKPTKFENWPLGELINEVREVECMLLGAPLLPADLKCQMHVAKLVAGTMPSAEVPSKESLSFLEKFDQHIETRKRYDAWKEKQSKQPQEPRQVNPNCAPQSEEIKRQVSLSMDKYLIIKNILPFCSQDCKAPQARGSSEGRTHQKPYEYVAANFTKSGIKSEEDVEAIIALVVVMREKVIEQKRSILRLVFAALARGSHVDWIGSMSRFVNKSFTLTMKKAEDTIRDVSPEKITGLLEHMSIDTKKKTGHRSRRSTDQGGRSDDQAWFLRIAI</sequence>
<reference evidence="4 5" key="1">
    <citation type="submission" date="2018-10" db="EMBL/GenBank/DDBJ databases">
        <title>Fifty Aureobasidium pullulans genomes reveal a recombining polyextremotolerant generalist.</title>
        <authorList>
            <person name="Gostincar C."/>
            <person name="Turk M."/>
            <person name="Zajc J."/>
            <person name="Gunde-Cimerman N."/>
        </authorList>
    </citation>
    <scope>NUCLEOTIDE SEQUENCE [LARGE SCALE GENOMIC DNA]</scope>
    <source>
        <strain evidence="4 5">EXF-3403</strain>
    </source>
</reference>
<proteinExistence type="predicted"/>
<feature type="domain" description="DUF4470" evidence="3">
    <location>
        <begin position="338"/>
        <end position="417"/>
    </location>
</feature>
<keyword evidence="1" id="KW-0802">TPR repeat</keyword>
<dbReference type="Pfam" id="PF14737">
    <property type="entry name" value="DUF4470"/>
    <property type="match status" value="1"/>
</dbReference>
<feature type="region of interest" description="Disordered" evidence="2">
    <location>
        <begin position="1054"/>
        <end position="1097"/>
    </location>
</feature>
<evidence type="ECO:0000256" key="2">
    <source>
        <dbReference type="SAM" id="MobiDB-lite"/>
    </source>
</evidence>
<feature type="compositionally biased region" description="Basic and acidic residues" evidence="2">
    <location>
        <begin position="171"/>
        <end position="181"/>
    </location>
</feature>
<evidence type="ECO:0000256" key="1">
    <source>
        <dbReference type="PROSITE-ProRule" id="PRU00339"/>
    </source>
</evidence>
<accession>A0A4S9XV67</accession>
<organism evidence="4 5">
    <name type="scientific">Aureobasidium pullulans</name>
    <name type="common">Black yeast</name>
    <name type="synonym">Pullularia pullulans</name>
    <dbReference type="NCBI Taxonomy" id="5580"/>
    <lineage>
        <taxon>Eukaryota</taxon>
        <taxon>Fungi</taxon>
        <taxon>Dikarya</taxon>
        <taxon>Ascomycota</taxon>
        <taxon>Pezizomycotina</taxon>
        <taxon>Dothideomycetes</taxon>
        <taxon>Dothideomycetidae</taxon>
        <taxon>Dothideales</taxon>
        <taxon>Saccotheciaceae</taxon>
        <taxon>Aureobasidium</taxon>
    </lineage>
</organism>
<evidence type="ECO:0000259" key="3">
    <source>
        <dbReference type="Pfam" id="PF14737"/>
    </source>
</evidence>
<feature type="compositionally biased region" description="Polar residues" evidence="2">
    <location>
        <begin position="1249"/>
        <end position="1263"/>
    </location>
</feature>
<dbReference type="InterPro" id="IPR019734">
    <property type="entry name" value="TPR_rpt"/>
</dbReference>